<dbReference type="SUPFAM" id="SSF51215">
    <property type="entry name" value="Regulatory protein AraC"/>
    <property type="match status" value="1"/>
</dbReference>
<keyword evidence="3" id="KW-0804">Transcription</keyword>
<dbReference type="AlphaFoldDB" id="A0A2M9B5N2"/>
<evidence type="ECO:0000256" key="1">
    <source>
        <dbReference type="ARBA" id="ARBA00023015"/>
    </source>
</evidence>
<dbReference type="InterPro" id="IPR009057">
    <property type="entry name" value="Homeodomain-like_sf"/>
</dbReference>
<dbReference type="SUPFAM" id="SSF46689">
    <property type="entry name" value="Homeodomain-like"/>
    <property type="match status" value="1"/>
</dbReference>
<dbReference type="Proteomes" id="UP000228535">
    <property type="component" value="Unassembled WGS sequence"/>
</dbReference>
<comment type="caution">
    <text evidence="5">The sequence shown here is derived from an EMBL/GenBank/DDBJ whole genome shotgun (WGS) entry which is preliminary data.</text>
</comment>
<dbReference type="GO" id="GO:0003700">
    <property type="term" value="F:DNA-binding transcription factor activity"/>
    <property type="evidence" value="ECO:0007669"/>
    <property type="project" value="InterPro"/>
</dbReference>
<evidence type="ECO:0000259" key="4">
    <source>
        <dbReference type="PROSITE" id="PS01124"/>
    </source>
</evidence>
<dbReference type="InterPro" id="IPR018060">
    <property type="entry name" value="HTH_AraC"/>
</dbReference>
<keyword evidence="1" id="KW-0805">Transcription regulation</keyword>
<dbReference type="RefSeq" id="WP_100338143.1">
    <property type="nucleotide sequence ID" value="NZ_PGFA01000003.1"/>
</dbReference>
<evidence type="ECO:0000256" key="2">
    <source>
        <dbReference type="ARBA" id="ARBA00023125"/>
    </source>
</evidence>
<name>A0A2M9B5N2_9BACT</name>
<dbReference type="PANTHER" id="PTHR43280">
    <property type="entry name" value="ARAC-FAMILY TRANSCRIPTIONAL REGULATOR"/>
    <property type="match status" value="1"/>
</dbReference>
<evidence type="ECO:0000256" key="3">
    <source>
        <dbReference type="ARBA" id="ARBA00023163"/>
    </source>
</evidence>
<dbReference type="SMART" id="SM00342">
    <property type="entry name" value="HTH_ARAC"/>
    <property type="match status" value="1"/>
</dbReference>
<keyword evidence="2 5" id="KW-0238">DNA-binding</keyword>
<feature type="domain" description="HTH araC/xylS-type" evidence="4">
    <location>
        <begin position="195"/>
        <end position="293"/>
    </location>
</feature>
<reference evidence="5 6" key="1">
    <citation type="submission" date="2017-11" db="EMBL/GenBank/DDBJ databases">
        <title>Genomic Encyclopedia of Archaeal and Bacterial Type Strains, Phase II (KMG-II): From Individual Species to Whole Genera.</title>
        <authorList>
            <person name="Goeker M."/>
        </authorList>
    </citation>
    <scope>NUCLEOTIDE SEQUENCE [LARGE SCALE GENOMIC DNA]</scope>
    <source>
        <strain evidence="5 6">DSM 11115</strain>
    </source>
</reference>
<dbReference type="Pfam" id="PF12833">
    <property type="entry name" value="HTH_18"/>
    <property type="match status" value="1"/>
</dbReference>
<dbReference type="GO" id="GO:0043565">
    <property type="term" value="F:sequence-specific DNA binding"/>
    <property type="evidence" value="ECO:0007669"/>
    <property type="project" value="InterPro"/>
</dbReference>
<dbReference type="Gene3D" id="1.10.10.60">
    <property type="entry name" value="Homeodomain-like"/>
    <property type="match status" value="1"/>
</dbReference>
<proteinExistence type="predicted"/>
<organism evidence="5 6">
    <name type="scientific">Hymenobacter chitinivorans DSM 11115</name>
    <dbReference type="NCBI Taxonomy" id="1121954"/>
    <lineage>
        <taxon>Bacteria</taxon>
        <taxon>Pseudomonadati</taxon>
        <taxon>Bacteroidota</taxon>
        <taxon>Cytophagia</taxon>
        <taxon>Cytophagales</taxon>
        <taxon>Hymenobacteraceae</taxon>
        <taxon>Hymenobacter</taxon>
    </lineage>
</organism>
<dbReference type="OrthoDB" id="1007667at2"/>
<dbReference type="InterPro" id="IPR037923">
    <property type="entry name" value="HTH-like"/>
</dbReference>
<gene>
    <name evidence="5" type="ORF">CLV45_3912</name>
</gene>
<accession>A0A2M9B5N2</accession>
<dbReference type="PROSITE" id="PS01124">
    <property type="entry name" value="HTH_ARAC_FAMILY_2"/>
    <property type="match status" value="1"/>
</dbReference>
<evidence type="ECO:0000313" key="6">
    <source>
        <dbReference type="Proteomes" id="UP000228535"/>
    </source>
</evidence>
<sequence>MSELIPTYQLQAFATPAGESDPAVYFPDYGGVKPTIPLHQPYRGDYYKISLCLRGRAELKVNLAPFVVTPGCLVLATPDVIKEWGRVSEDYETLSVFFTRDFISTHHAATGKLHFLVAPPTPVLSLASAEAAGIAASFRFLQQKYAAASPQRDNIVKSILGGLLYEIGALYEQPAGSGQHHSSNPGQSRARQLAAGFRQLLQTHCGTERSVQFYAAALCITPKHLTELVKDATGRTASEWIAEAVALEAKALLQNPALTVAQVAQGLQFTDQFAFSRFFKRSTGLSPTAYRQAG</sequence>
<dbReference type="PANTHER" id="PTHR43280:SF32">
    <property type="entry name" value="TRANSCRIPTIONAL REGULATORY PROTEIN"/>
    <property type="match status" value="1"/>
</dbReference>
<keyword evidence="6" id="KW-1185">Reference proteome</keyword>
<protein>
    <submittedName>
        <fullName evidence="5">AraC-like DNA-binding protein</fullName>
    </submittedName>
</protein>
<evidence type="ECO:0000313" key="5">
    <source>
        <dbReference type="EMBL" id="PJJ53252.1"/>
    </source>
</evidence>
<dbReference type="EMBL" id="PGFA01000003">
    <property type="protein sequence ID" value="PJJ53252.1"/>
    <property type="molecule type" value="Genomic_DNA"/>
</dbReference>